<dbReference type="EC" id="2.7.13.3" evidence="2"/>
<dbReference type="GeneID" id="98666256"/>
<organism evidence="6 7">
    <name type="scientific">Celeribacter halophilus</name>
    <dbReference type="NCBI Taxonomy" id="576117"/>
    <lineage>
        <taxon>Bacteria</taxon>
        <taxon>Pseudomonadati</taxon>
        <taxon>Pseudomonadota</taxon>
        <taxon>Alphaproteobacteria</taxon>
        <taxon>Rhodobacterales</taxon>
        <taxon>Roseobacteraceae</taxon>
        <taxon>Celeribacter</taxon>
    </lineage>
</organism>
<dbReference type="Gene3D" id="1.10.287.130">
    <property type="match status" value="1"/>
</dbReference>
<dbReference type="CDD" id="cd00082">
    <property type="entry name" value="HisKA"/>
    <property type="match status" value="1"/>
</dbReference>
<evidence type="ECO:0000313" key="7">
    <source>
        <dbReference type="Proteomes" id="UP000183299"/>
    </source>
</evidence>
<feature type="domain" description="Histidine kinase" evidence="5">
    <location>
        <begin position="371"/>
        <end position="592"/>
    </location>
</feature>
<dbReference type="Gene3D" id="3.30.565.10">
    <property type="entry name" value="Histidine kinase-like ATPase, C-terminal domain"/>
    <property type="match status" value="1"/>
</dbReference>
<protein>
    <recommendedName>
        <fullName evidence="2">histidine kinase</fullName>
        <ecNumber evidence="2">2.7.13.3</ecNumber>
    </recommendedName>
</protein>
<evidence type="ECO:0000256" key="4">
    <source>
        <dbReference type="SAM" id="SignalP"/>
    </source>
</evidence>
<dbReference type="InterPro" id="IPR003594">
    <property type="entry name" value="HATPase_dom"/>
</dbReference>
<dbReference type="EMBL" id="FORY01000014">
    <property type="protein sequence ID" value="SFJ92065.1"/>
    <property type="molecule type" value="Genomic_DNA"/>
</dbReference>
<feature type="signal peptide" evidence="4">
    <location>
        <begin position="1"/>
        <end position="24"/>
    </location>
</feature>
<accession>A0A1I3V9V2</accession>
<dbReference type="PROSITE" id="PS50109">
    <property type="entry name" value="HIS_KIN"/>
    <property type="match status" value="1"/>
</dbReference>
<dbReference type="PANTHER" id="PTHR43065:SF42">
    <property type="entry name" value="TWO-COMPONENT SENSOR PPRA"/>
    <property type="match status" value="1"/>
</dbReference>
<dbReference type="InterPro" id="IPR036890">
    <property type="entry name" value="HATPase_C_sf"/>
</dbReference>
<keyword evidence="4" id="KW-0732">Signal</keyword>
<dbReference type="Proteomes" id="UP000183299">
    <property type="component" value="Unassembled WGS sequence"/>
</dbReference>
<dbReference type="SUPFAM" id="SSF53850">
    <property type="entry name" value="Periplasmic binding protein-like II"/>
    <property type="match status" value="1"/>
</dbReference>
<dbReference type="SUPFAM" id="SSF55874">
    <property type="entry name" value="ATPase domain of HSP90 chaperone/DNA topoisomerase II/histidine kinase"/>
    <property type="match status" value="1"/>
</dbReference>
<dbReference type="Pfam" id="PF12974">
    <property type="entry name" value="Phosphonate-bd"/>
    <property type="match status" value="1"/>
</dbReference>
<dbReference type="SUPFAM" id="SSF47384">
    <property type="entry name" value="Homodimeric domain of signal transducing histidine kinase"/>
    <property type="match status" value="1"/>
</dbReference>
<dbReference type="InterPro" id="IPR036097">
    <property type="entry name" value="HisK_dim/P_sf"/>
</dbReference>
<dbReference type="InterPro" id="IPR003661">
    <property type="entry name" value="HisK_dim/P_dom"/>
</dbReference>
<comment type="catalytic activity">
    <reaction evidence="1">
        <text>ATP + protein L-histidine = ADP + protein N-phospho-L-histidine.</text>
        <dbReference type="EC" id="2.7.13.3"/>
    </reaction>
</comment>
<keyword evidence="3" id="KW-0597">Phosphoprotein</keyword>
<dbReference type="STRING" id="576117.SAMN04488138_11440"/>
<keyword evidence="7" id="KW-1185">Reference proteome</keyword>
<dbReference type="InterPro" id="IPR004358">
    <property type="entry name" value="Sig_transdc_His_kin-like_C"/>
</dbReference>
<dbReference type="PRINTS" id="PR00344">
    <property type="entry name" value="BCTRLSENSOR"/>
</dbReference>
<dbReference type="GO" id="GO:0000155">
    <property type="term" value="F:phosphorelay sensor kinase activity"/>
    <property type="evidence" value="ECO:0007669"/>
    <property type="project" value="InterPro"/>
</dbReference>
<keyword evidence="6" id="KW-0808">Transferase</keyword>
<evidence type="ECO:0000313" key="6">
    <source>
        <dbReference type="EMBL" id="SFJ92065.1"/>
    </source>
</evidence>
<dbReference type="InterPro" id="IPR005467">
    <property type="entry name" value="His_kinase_dom"/>
</dbReference>
<name>A0A1I3V9V2_9RHOB</name>
<sequence>MKTRLLRLLGPLVALGLATTAAQARDIVRIGVLDYWHTEHSLDQWQPTQDALNRALPDYDFRIEGLDLYALDTGLAEHRLDFVITNPGNYAVLEHDHGISRIATAQSDLPVASTVIARSGMERLTELAGKRLAIVAPEAFGGFQVIWSEMQKVDTRLPAQVELVTTGYPMQQVAEAVLAGRADAGVLRSCMLEDLQTSDPDRFGALTAFALNPEASATTQCATSSAIYPGWPFAKAPQTTPELAKQVAVALLQMETGNLWTVPLDYQPVHELMRELQIGPYARTGPVSVQEFIADYREWLIVFAAALMFWALYSVRIETLVRRRTRALDEANAHLKDEMIERQRAEAADRQHLRELEHVARLSILGEMASSIAHELNQPLSAISNYAQGCLLRIKAGRFSEEDMKRASEEMAGQAERAALVVKRIRAFVRKRESQRAPVDIAALLEDSAAIYAASTNRAGVSVDLALADDLPPVMADRVQLQQVILNLVQNAIDAMGETPPQERGLIIRAARHDDPSRGAGLCLSVRDHGHGMTPQAMEHFAEAFYTTKPEGVGLGLALSRSIVEAHEGWMRAEQPEDGRGLRVVIWLPAGDQDEL</sequence>
<dbReference type="Pfam" id="PF00512">
    <property type="entry name" value="HisKA"/>
    <property type="match status" value="1"/>
</dbReference>
<dbReference type="RefSeq" id="WP_066598711.1">
    <property type="nucleotide sequence ID" value="NZ_FORY01000014.1"/>
</dbReference>
<evidence type="ECO:0000256" key="2">
    <source>
        <dbReference type="ARBA" id="ARBA00012438"/>
    </source>
</evidence>
<dbReference type="SMART" id="SM00387">
    <property type="entry name" value="HATPase_c"/>
    <property type="match status" value="1"/>
</dbReference>
<dbReference type="AlphaFoldDB" id="A0A1I3V9V2"/>
<gene>
    <name evidence="6" type="ORF">SAMN04488138_11440</name>
</gene>
<reference evidence="6 7" key="1">
    <citation type="submission" date="2016-10" db="EMBL/GenBank/DDBJ databases">
        <authorList>
            <person name="de Groot N.N."/>
        </authorList>
    </citation>
    <scope>NUCLEOTIDE SEQUENCE [LARGE SCALE GENOMIC DNA]</scope>
    <source>
        <strain evidence="6 7">CGMCC 1.8891</strain>
    </source>
</reference>
<dbReference type="Gene3D" id="3.40.190.10">
    <property type="entry name" value="Periplasmic binding protein-like II"/>
    <property type="match status" value="1"/>
</dbReference>
<dbReference type="PANTHER" id="PTHR43065">
    <property type="entry name" value="SENSOR HISTIDINE KINASE"/>
    <property type="match status" value="1"/>
</dbReference>
<proteinExistence type="predicted"/>
<evidence type="ECO:0000256" key="1">
    <source>
        <dbReference type="ARBA" id="ARBA00000085"/>
    </source>
</evidence>
<keyword evidence="6" id="KW-0418">Kinase</keyword>
<dbReference type="Pfam" id="PF02518">
    <property type="entry name" value="HATPase_c"/>
    <property type="match status" value="1"/>
</dbReference>
<dbReference type="OrthoDB" id="9795133at2"/>
<feature type="chain" id="PRO_5010361251" description="histidine kinase" evidence="4">
    <location>
        <begin position="25"/>
        <end position="596"/>
    </location>
</feature>
<evidence type="ECO:0000256" key="3">
    <source>
        <dbReference type="ARBA" id="ARBA00022553"/>
    </source>
</evidence>
<dbReference type="SMART" id="SM00388">
    <property type="entry name" value="HisKA"/>
    <property type="match status" value="1"/>
</dbReference>
<evidence type="ECO:0000259" key="5">
    <source>
        <dbReference type="PROSITE" id="PS50109"/>
    </source>
</evidence>